<feature type="signal peptide" evidence="1">
    <location>
        <begin position="1"/>
        <end position="18"/>
    </location>
</feature>
<keyword evidence="1" id="KW-0732">Signal</keyword>
<reference evidence="2 3" key="1">
    <citation type="submission" date="2018-10" db="EMBL/GenBank/DDBJ databases">
        <title>Dokdonia luteus sp. nov., isolated from sea water.</title>
        <authorList>
            <person name="Zhou L.Y."/>
            <person name="Du Z.J."/>
        </authorList>
    </citation>
    <scope>NUCLEOTIDE SEQUENCE [LARGE SCALE GENOMIC DNA]</scope>
    <source>
        <strain evidence="2 3">SH27</strain>
    </source>
</reference>
<organism evidence="2 3">
    <name type="scientific">Dokdonia sinensis</name>
    <dbReference type="NCBI Taxonomy" id="2479847"/>
    <lineage>
        <taxon>Bacteria</taxon>
        <taxon>Pseudomonadati</taxon>
        <taxon>Bacteroidota</taxon>
        <taxon>Flavobacteriia</taxon>
        <taxon>Flavobacteriales</taxon>
        <taxon>Flavobacteriaceae</taxon>
        <taxon>Dokdonia</taxon>
    </lineage>
</organism>
<evidence type="ECO:0000313" key="3">
    <source>
        <dbReference type="Proteomes" id="UP000281985"/>
    </source>
</evidence>
<dbReference type="PROSITE" id="PS51257">
    <property type="entry name" value="PROKAR_LIPOPROTEIN"/>
    <property type="match status" value="1"/>
</dbReference>
<evidence type="ECO:0008006" key="4">
    <source>
        <dbReference type="Google" id="ProtNLM"/>
    </source>
</evidence>
<sequence>MKKIILLFAVLVAFTSCKEDTKNEDTTTVTKESPKDDYKLLRGEFIYLADAAVLNCGSKIYGVVIDDKMQELANQVAKKKKEDFDMVPVVIRGEVMPNPALKAGGEGWPEVVAIKEILKVMEPSPEGAVKIESGKNSGK</sequence>
<dbReference type="RefSeq" id="WP_121916321.1">
    <property type="nucleotide sequence ID" value="NZ_REFV01000002.1"/>
</dbReference>
<gene>
    <name evidence="2" type="ORF">EAX61_03790</name>
</gene>
<name>A0A3M0GGW9_9FLAO</name>
<proteinExistence type="predicted"/>
<protein>
    <recommendedName>
        <fullName evidence="4">NlpE C-terminal OB domain-containing protein</fullName>
    </recommendedName>
</protein>
<comment type="caution">
    <text evidence="2">The sequence shown here is derived from an EMBL/GenBank/DDBJ whole genome shotgun (WGS) entry which is preliminary data.</text>
</comment>
<dbReference type="EMBL" id="REFV01000002">
    <property type="protein sequence ID" value="RMB63518.1"/>
    <property type="molecule type" value="Genomic_DNA"/>
</dbReference>
<dbReference type="Proteomes" id="UP000281985">
    <property type="component" value="Unassembled WGS sequence"/>
</dbReference>
<accession>A0A3M0GGW9</accession>
<dbReference type="OrthoDB" id="1143948at2"/>
<feature type="chain" id="PRO_5018132760" description="NlpE C-terminal OB domain-containing protein" evidence="1">
    <location>
        <begin position="19"/>
        <end position="139"/>
    </location>
</feature>
<evidence type="ECO:0000256" key="1">
    <source>
        <dbReference type="SAM" id="SignalP"/>
    </source>
</evidence>
<dbReference type="AlphaFoldDB" id="A0A3M0GGW9"/>
<evidence type="ECO:0000313" key="2">
    <source>
        <dbReference type="EMBL" id="RMB63518.1"/>
    </source>
</evidence>
<keyword evidence="3" id="KW-1185">Reference proteome</keyword>